<feature type="coiled-coil region" evidence="1">
    <location>
        <begin position="87"/>
        <end position="114"/>
    </location>
</feature>
<dbReference type="AlphaFoldDB" id="A0A9D4U245"/>
<evidence type="ECO:0000313" key="4">
    <source>
        <dbReference type="Proteomes" id="UP000886520"/>
    </source>
</evidence>
<organism evidence="3 4">
    <name type="scientific">Adiantum capillus-veneris</name>
    <name type="common">Maidenhair fern</name>
    <dbReference type="NCBI Taxonomy" id="13818"/>
    <lineage>
        <taxon>Eukaryota</taxon>
        <taxon>Viridiplantae</taxon>
        <taxon>Streptophyta</taxon>
        <taxon>Embryophyta</taxon>
        <taxon>Tracheophyta</taxon>
        <taxon>Polypodiopsida</taxon>
        <taxon>Polypodiidae</taxon>
        <taxon>Polypodiales</taxon>
        <taxon>Pteridineae</taxon>
        <taxon>Pteridaceae</taxon>
        <taxon>Vittarioideae</taxon>
        <taxon>Adiantum</taxon>
    </lineage>
</organism>
<feature type="region of interest" description="Disordered" evidence="2">
    <location>
        <begin position="22"/>
        <end position="64"/>
    </location>
</feature>
<protein>
    <submittedName>
        <fullName evidence="3">Uncharacterized protein</fullName>
    </submittedName>
</protein>
<feature type="compositionally biased region" description="Basic and acidic residues" evidence="2">
    <location>
        <begin position="49"/>
        <end position="59"/>
    </location>
</feature>
<dbReference type="Proteomes" id="UP000886520">
    <property type="component" value="Chromosome 25"/>
</dbReference>
<proteinExistence type="predicted"/>
<dbReference type="EMBL" id="JABFUD020000025">
    <property type="protein sequence ID" value="KAI5059613.1"/>
    <property type="molecule type" value="Genomic_DNA"/>
</dbReference>
<comment type="caution">
    <text evidence="3">The sequence shown here is derived from an EMBL/GenBank/DDBJ whole genome shotgun (WGS) entry which is preliminary data.</text>
</comment>
<keyword evidence="1" id="KW-0175">Coiled coil</keyword>
<sequence>MIYFYEHEQECENKQYGHLDMKKYGHSHNQPEHGVDHEHEGKQYTNQSPHEDNQPDNCRDNQYTHQYEYEDNHYYMHLSECEKDQYNNHHGNLYEQYNDEYEQYNDEYGSQKCTLFQCWMCIRNVLRTDKTPDAKL</sequence>
<evidence type="ECO:0000256" key="1">
    <source>
        <dbReference type="SAM" id="Coils"/>
    </source>
</evidence>
<keyword evidence="4" id="KW-1185">Reference proteome</keyword>
<gene>
    <name evidence="3" type="ORF">GOP47_0025932</name>
</gene>
<name>A0A9D4U245_ADICA</name>
<feature type="compositionally biased region" description="Basic and acidic residues" evidence="2">
    <location>
        <begin position="22"/>
        <end position="42"/>
    </location>
</feature>
<evidence type="ECO:0000313" key="3">
    <source>
        <dbReference type="EMBL" id="KAI5059613.1"/>
    </source>
</evidence>
<evidence type="ECO:0000256" key="2">
    <source>
        <dbReference type="SAM" id="MobiDB-lite"/>
    </source>
</evidence>
<accession>A0A9D4U245</accession>
<reference evidence="3" key="1">
    <citation type="submission" date="2021-01" db="EMBL/GenBank/DDBJ databases">
        <title>Adiantum capillus-veneris genome.</title>
        <authorList>
            <person name="Fang Y."/>
            <person name="Liao Q."/>
        </authorList>
    </citation>
    <scope>NUCLEOTIDE SEQUENCE</scope>
    <source>
        <strain evidence="3">H3</strain>
        <tissue evidence="3">Leaf</tissue>
    </source>
</reference>